<dbReference type="GO" id="GO:0015031">
    <property type="term" value="P:protein transport"/>
    <property type="evidence" value="ECO:0007669"/>
    <property type="project" value="UniProtKB-KW"/>
</dbReference>
<dbReference type="PANTHER" id="PTHR12960:SF0">
    <property type="entry name" value="MRNA EXPORT FACTOR GLE1"/>
    <property type="match status" value="1"/>
</dbReference>
<dbReference type="EMBL" id="JWZX01000964">
    <property type="protein sequence ID" value="KOO35157.1"/>
    <property type="molecule type" value="Genomic_DNA"/>
</dbReference>
<keyword evidence="3" id="KW-0813">Transport</keyword>
<keyword evidence="4" id="KW-0509">mRNA transport</keyword>
<dbReference type="Proteomes" id="UP000037460">
    <property type="component" value="Unassembled WGS sequence"/>
</dbReference>
<evidence type="ECO:0000256" key="4">
    <source>
        <dbReference type="ARBA" id="ARBA00022816"/>
    </source>
</evidence>
<protein>
    <recommendedName>
        <fullName evidence="9">mRNA export factor GLE1</fullName>
    </recommendedName>
    <alternativeName>
        <fullName evidence="10">Nucleoporin GLE1</fullName>
    </alternativeName>
</protein>
<dbReference type="PANTHER" id="PTHR12960">
    <property type="entry name" value="GLE-1-RELATED"/>
    <property type="match status" value="1"/>
</dbReference>
<dbReference type="GO" id="GO:0005543">
    <property type="term" value="F:phospholipid binding"/>
    <property type="evidence" value="ECO:0007669"/>
    <property type="project" value="TreeGrafter"/>
</dbReference>
<evidence type="ECO:0000256" key="2">
    <source>
        <dbReference type="ARBA" id="ARBA00011056"/>
    </source>
</evidence>
<feature type="region of interest" description="Disordered" evidence="11">
    <location>
        <begin position="222"/>
        <end position="249"/>
    </location>
</feature>
<evidence type="ECO:0000256" key="11">
    <source>
        <dbReference type="SAM" id="MobiDB-lite"/>
    </source>
</evidence>
<dbReference type="AlphaFoldDB" id="A0A0M0K984"/>
<keyword evidence="13" id="KW-1185">Reference proteome</keyword>
<accession>A0A0M0K984</accession>
<organism evidence="12 13">
    <name type="scientific">Chrysochromulina tobinii</name>
    <dbReference type="NCBI Taxonomy" id="1460289"/>
    <lineage>
        <taxon>Eukaryota</taxon>
        <taxon>Haptista</taxon>
        <taxon>Haptophyta</taxon>
        <taxon>Prymnesiophyceae</taxon>
        <taxon>Prymnesiales</taxon>
        <taxon>Chrysochromulinaceae</taxon>
        <taxon>Chrysochromulina</taxon>
    </lineage>
</organism>
<evidence type="ECO:0000256" key="5">
    <source>
        <dbReference type="ARBA" id="ARBA00022927"/>
    </source>
</evidence>
<dbReference type="GO" id="GO:0005737">
    <property type="term" value="C:cytoplasm"/>
    <property type="evidence" value="ECO:0007669"/>
    <property type="project" value="TreeGrafter"/>
</dbReference>
<evidence type="ECO:0000256" key="7">
    <source>
        <dbReference type="ARBA" id="ARBA00023132"/>
    </source>
</evidence>
<evidence type="ECO:0000256" key="10">
    <source>
        <dbReference type="ARBA" id="ARBA00029983"/>
    </source>
</evidence>
<name>A0A0M0K984_9EUKA</name>
<sequence>MVDKQPGMAYALSGFVLHVGERCPVLWECLLARLQASCCYCVPYYPENTTGNTEEFMKRLGYKQGETKKDFYARMVGYVTLYAALLQQLSIAQFPPQSAGNAHFDWARPDAKMLTRPVQGGFAPKGVSPMARAWAWLARLLNHPPGNITATILLAFLKPCAHALHAARPTQFVELLTFLQTTYLAKIRDKVSGQGYPAEEVAARVNLESWLIDTSALLAKGGRVPEPKEADMPEYKPPDDLRDANGGDF</sequence>
<comment type="subcellular location">
    <subcellularLocation>
        <location evidence="1">Nucleus</location>
        <location evidence="1">Nuclear pore complex</location>
    </subcellularLocation>
</comment>
<dbReference type="InterPro" id="IPR038506">
    <property type="entry name" value="GLE1-like_sf"/>
</dbReference>
<dbReference type="GO" id="GO:0000822">
    <property type="term" value="F:inositol hexakisphosphate binding"/>
    <property type="evidence" value="ECO:0007669"/>
    <property type="project" value="TreeGrafter"/>
</dbReference>
<evidence type="ECO:0000256" key="1">
    <source>
        <dbReference type="ARBA" id="ARBA00004567"/>
    </source>
</evidence>
<evidence type="ECO:0000256" key="3">
    <source>
        <dbReference type="ARBA" id="ARBA00022448"/>
    </source>
</evidence>
<reference evidence="13" key="1">
    <citation type="journal article" date="2015" name="PLoS Genet.">
        <title>Genome Sequence and Transcriptome Analyses of Chrysochromulina tobin: Metabolic Tools for Enhanced Algal Fitness in the Prominent Order Prymnesiales (Haptophyceae).</title>
        <authorList>
            <person name="Hovde B.T."/>
            <person name="Deodato C.R."/>
            <person name="Hunsperger H.M."/>
            <person name="Ryken S.A."/>
            <person name="Yost W."/>
            <person name="Jha R.K."/>
            <person name="Patterson J."/>
            <person name="Monnat R.J. Jr."/>
            <person name="Barlow S.B."/>
            <person name="Starkenburg S.R."/>
            <person name="Cattolico R.A."/>
        </authorList>
    </citation>
    <scope>NUCLEOTIDE SEQUENCE</scope>
    <source>
        <strain evidence="13">CCMP291</strain>
    </source>
</reference>
<dbReference type="GO" id="GO:0016973">
    <property type="term" value="P:poly(A)+ mRNA export from nucleus"/>
    <property type="evidence" value="ECO:0007669"/>
    <property type="project" value="InterPro"/>
</dbReference>
<evidence type="ECO:0000313" key="13">
    <source>
        <dbReference type="Proteomes" id="UP000037460"/>
    </source>
</evidence>
<dbReference type="GO" id="GO:0031369">
    <property type="term" value="F:translation initiation factor binding"/>
    <property type="evidence" value="ECO:0007669"/>
    <property type="project" value="TreeGrafter"/>
</dbReference>
<dbReference type="InterPro" id="IPR012476">
    <property type="entry name" value="GLE1"/>
</dbReference>
<keyword evidence="7" id="KW-0906">Nuclear pore complex</keyword>
<dbReference type="GO" id="GO:0044614">
    <property type="term" value="C:nuclear pore cytoplasmic filaments"/>
    <property type="evidence" value="ECO:0007669"/>
    <property type="project" value="TreeGrafter"/>
</dbReference>
<gene>
    <name evidence="12" type="ORF">Ctob_013570</name>
</gene>
<evidence type="ECO:0000256" key="6">
    <source>
        <dbReference type="ARBA" id="ARBA00023010"/>
    </source>
</evidence>
<comment type="caution">
    <text evidence="12">The sequence shown here is derived from an EMBL/GenBank/DDBJ whole genome shotgun (WGS) entry which is preliminary data.</text>
</comment>
<comment type="similarity">
    <text evidence="2">Belongs to the GLE1 family.</text>
</comment>
<evidence type="ECO:0000256" key="9">
    <source>
        <dbReference type="ARBA" id="ARBA00026227"/>
    </source>
</evidence>
<dbReference type="Pfam" id="PF07817">
    <property type="entry name" value="GLE1"/>
    <property type="match status" value="1"/>
</dbReference>
<keyword evidence="8" id="KW-0539">Nucleus</keyword>
<proteinExistence type="inferred from homology"/>
<keyword evidence="5" id="KW-0653">Protein transport</keyword>
<evidence type="ECO:0000313" key="12">
    <source>
        <dbReference type="EMBL" id="KOO35157.1"/>
    </source>
</evidence>
<keyword evidence="6" id="KW-0811">Translocation</keyword>
<evidence type="ECO:0000256" key="8">
    <source>
        <dbReference type="ARBA" id="ARBA00023242"/>
    </source>
</evidence>
<dbReference type="OrthoDB" id="420884at2759"/>
<feature type="compositionally biased region" description="Basic and acidic residues" evidence="11">
    <location>
        <begin position="223"/>
        <end position="249"/>
    </location>
</feature>
<dbReference type="Gene3D" id="1.25.40.510">
    <property type="entry name" value="GLE1-like"/>
    <property type="match status" value="1"/>
</dbReference>